<name>A0A1B6IPA6_9HEMI</name>
<proteinExistence type="predicted"/>
<dbReference type="InterPro" id="IPR022549">
    <property type="entry name" value="DUF3627"/>
</dbReference>
<sequence length="159" mass="19416">ENENKQLKDEIKQLQIKDEMKSLKIENQELRMELMKRDMVCKDFDKKKHHVFVLIKKNHMWEYPYYVIRAQKREIPKRLNELEIDYPEMEILLRHGDPNSINLYNQMKESLNILYNGNHFTTNMAESRLIYRISKLHDENVKLLNYDILFVNVFEDKVT</sequence>
<dbReference type="AlphaFoldDB" id="A0A1B6IPA6"/>
<accession>A0A1B6IPA6</accession>
<feature type="non-terminal residue" evidence="2">
    <location>
        <position position="159"/>
    </location>
</feature>
<feature type="non-terminal residue" evidence="2">
    <location>
        <position position="1"/>
    </location>
</feature>
<protein>
    <recommendedName>
        <fullName evidence="1">DUF3627 domain-containing protein</fullName>
    </recommendedName>
</protein>
<gene>
    <name evidence="2" type="ORF">g.3448</name>
</gene>
<evidence type="ECO:0000259" key="1">
    <source>
        <dbReference type="Pfam" id="PF12299"/>
    </source>
</evidence>
<feature type="domain" description="DUF3627" evidence="1">
    <location>
        <begin position="32"/>
        <end position="111"/>
    </location>
</feature>
<reference evidence="2" key="1">
    <citation type="submission" date="2015-11" db="EMBL/GenBank/DDBJ databases">
        <title>De novo transcriptome assembly of four potential Pierce s Disease insect vectors from Arizona vineyards.</title>
        <authorList>
            <person name="Tassone E.E."/>
        </authorList>
    </citation>
    <scope>NUCLEOTIDE SEQUENCE</scope>
</reference>
<dbReference type="EMBL" id="GECU01018979">
    <property type="protein sequence ID" value="JAS88727.1"/>
    <property type="molecule type" value="Transcribed_RNA"/>
</dbReference>
<dbReference type="Pfam" id="PF12299">
    <property type="entry name" value="DUF3627"/>
    <property type="match status" value="1"/>
</dbReference>
<organism evidence="2">
    <name type="scientific">Homalodisca liturata</name>
    <dbReference type="NCBI Taxonomy" id="320908"/>
    <lineage>
        <taxon>Eukaryota</taxon>
        <taxon>Metazoa</taxon>
        <taxon>Ecdysozoa</taxon>
        <taxon>Arthropoda</taxon>
        <taxon>Hexapoda</taxon>
        <taxon>Insecta</taxon>
        <taxon>Pterygota</taxon>
        <taxon>Neoptera</taxon>
        <taxon>Paraneoptera</taxon>
        <taxon>Hemiptera</taxon>
        <taxon>Auchenorrhyncha</taxon>
        <taxon>Membracoidea</taxon>
        <taxon>Cicadellidae</taxon>
        <taxon>Cicadellinae</taxon>
        <taxon>Proconiini</taxon>
        <taxon>Homalodisca</taxon>
    </lineage>
</organism>
<evidence type="ECO:0000313" key="2">
    <source>
        <dbReference type="EMBL" id="JAS88727.1"/>
    </source>
</evidence>